<keyword evidence="3" id="KW-1185">Reference proteome</keyword>
<evidence type="ECO:0000313" key="3">
    <source>
        <dbReference type="Proteomes" id="UP000184436"/>
    </source>
</evidence>
<dbReference type="InterPro" id="IPR025048">
    <property type="entry name" value="DUF3987"/>
</dbReference>
<dbReference type="Pfam" id="PF13148">
    <property type="entry name" value="DUF3987"/>
    <property type="match status" value="1"/>
</dbReference>
<gene>
    <name evidence="2" type="ORF">SAMN05444349_11827</name>
</gene>
<name>A0A1M5BAD0_9BACE</name>
<dbReference type="OrthoDB" id="1522635at2"/>
<dbReference type="STRING" id="871325.SAMN05444349_11827"/>
<organism evidence="2 3">
    <name type="scientific">Bacteroides faecichinchillae</name>
    <dbReference type="NCBI Taxonomy" id="871325"/>
    <lineage>
        <taxon>Bacteria</taxon>
        <taxon>Pseudomonadati</taxon>
        <taxon>Bacteroidota</taxon>
        <taxon>Bacteroidia</taxon>
        <taxon>Bacteroidales</taxon>
        <taxon>Bacteroidaceae</taxon>
        <taxon>Bacteroides</taxon>
    </lineage>
</organism>
<feature type="domain" description="Primase C-terminal 1" evidence="1">
    <location>
        <begin position="222"/>
        <end position="285"/>
    </location>
</feature>
<evidence type="ECO:0000313" key="2">
    <source>
        <dbReference type="EMBL" id="SHF39287.1"/>
    </source>
</evidence>
<dbReference type="SMART" id="SM00942">
    <property type="entry name" value="PriCT_1"/>
    <property type="match status" value="1"/>
</dbReference>
<dbReference type="Pfam" id="PF08708">
    <property type="entry name" value="PriCT_1"/>
    <property type="match status" value="1"/>
</dbReference>
<dbReference type="Proteomes" id="UP000184436">
    <property type="component" value="Unassembled WGS sequence"/>
</dbReference>
<reference evidence="2 3" key="1">
    <citation type="submission" date="2016-11" db="EMBL/GenBank/DDBJ databases">
        <authorList>
            <person name="Jaros S."/>
            <person name="Januszkiewicz K."/>
            <person name="Wedrychowicz H."/>
        </authorList>
    </citation>
    <scope>NUCLEOTIDE SEQUENCE [LARGE SCALE GENOMIC DNA]</scope>
    <source>
        <strain evidence="2 3">DSM 26883</strain>
    </source>
</reference>
<evidence type="ECO:0000259" key="1">
    <source>
        <dbReference type="SMART" id="SM00942"/>
    </source>
</evidence>
<dbReference type="InterPro" id="IPR014820">
    <property type="entry name" value="PriCT_1"/>
</dbReference>
<protein>
    <submittedName>
        <fullName evidence="2">Primase C terminal 1 (PriCT-1)</fullName>
    </submittedName>
</protein>
<sequence>MKALEEIKVSVYESVYSKKPRVTSFQEAIFMCIKPTYASIINSIRRYHQEGEREAAQQMKIKLPCFTPAGTFNGAHAIKNFLQPSNIVGLDYDHVPNRLEIIRLCAEDPHTIAALESPTDGVKIFAYVEDIEGRYREAQQIVSHYYDQLLKQESDPACKDESRLCYFTYSPNGYIASLYQPFELEYLPETGNINATGHFPVSNESTVPEISEEEVKVFLSSYIFLNPLVPGKRHSNLFKLACEAGKRQYPQESVLRGIMAFFKGTDFTAEEIKSVLHSGYQTVSNSSTASHSTFSHSPQNDKTTKTPYDAFAGELEADEAYWQGEEYRKNTPCFPESVYENLPNLLEGCILEDEGERENDISMLSVFTAISAALPQTFGIYNHKKYTPHFYTVIIAPAGSGKSVAQTGRYLLDEIQQYILSQSEYQQKAYEKEHIRWQKRCMKKENCEEEMPDAPERPAFKMLFIPATTSYTRMQIQMRDNGGLGGIIFDTEAETLTTANHLDCGNFNDMLRKAYEHENIESSYKANGITPIIIKHPSLAMFLTGTPGQLEALLGSYENGLTSRVGFYTFRLDPSWKSMDDDSVSQEEIFHPLAHQVFKLFNFCLNNPALFHFKRSQWNQLNKTFSGLLNEVVLEGNDDLQAVVKRYAVLVMRISMVQTRIRQFENNDLSPEIYCTDIDFQRSLEIVLCCYEHSRLLLSSMTSSGGHPLKDPNITRRFINELSDTFTTDDAIKAGVNYGFSSRKINRLLKSLNGVIITKISHGSYRKLNGK</sequence>
<dbReference type="EMBL" id="FQVD01000018">
    <property type="protein sequence ID" value="SHF39287.1"/>
    <property type="molecule type" value="Genomic_DNA"/>
</dbReference>
<dbReference type="Pfam" id="PF08800">
    <property type="entry name" value="BT4734-like_N"/>
    <property type="match status" value="1"/>
</dbReference>
<accession>A0A1M5BAD0</accession>
<proteinExistence type="predicted"/>
<dbReference type="InterPro" id="IPR014907">
    <property type="entry name" value="BT4734-like_N"/>
</dbReference>
<dbReference type="AlphaFoldDB" id="A0A1M5BAD0"/>
<dbReference type="RefSeq" id="WP_025075268.1">
    <property type="nucleotide sequence ID" value="NZ_FQVD01000018.1"/>
</dbReference>